<feature type="domain" description="HTH luxR-type" evidence="4">
    <location>
        <begin position="169"/>
        <end position="226"/>
    </location>
</feature>
<dbReference type="SUPFAM" id="SSF75516">
    <property type="entry name" value="Pheromone-binding domain of LuxR-like quorum-sensing transcription factors"/>
    <property type="match status" value="1"/>
</dbReference>
<keyword evidence="3" id="KW-0804">Transcription</keyword>
<dbReference type="SUPFAM" id="SSF46894">
    <property type="entry name" value="C-terminal effector domain of the bipartite response regulators"/>
    <property type="match status" value="1"/>
</dbReference>
<evidence type="ECO:0000256" key="3">
    <source>
        <dbReference type="ARBA" id="ARBA00023163"/>
    </source>
</evidence>
<reference evidence="5" key="1">
    <citation type="submission" date="2023-09" db="EMBL/GenBank/DDBJ databases">
        <title>Paucibacter sp. APW11 Genome sequencing and assembly.</title>
        <authorList>
            <person name="Kim I."/>
        </authorList>
    </citation>
    <scope>NUCLEOTIDE SEQUENCE</scope>
    <source>
        <strain evidence="5">APW11</strain>
    </source>
</reference>
<evidence type="ECO:0000313" key="5">
    <source>
        <dbReference type="EMBL" id="MDT8998366.1"/>
    </source>
</evidence>
<dbReference type="InterPro" id="IPR005143">
    <property type="entry name" value="TF_LuxR_autoind-bd_dom"/>
</dbReference>
<evidence type="ECO:0000256" key="2">
    <source>
        <dbReference type="ARBA" id="ARBA00023125"/>
    </source>
</evidence>
<evidence type="ECO:0000259" key="4">
    <source>
        <dbReference type="SMART" id="SM00421"/>
    </source>
</evidence>
<sequence length="232" mass="25354">MLTSNAIFAARTGNEFRDELIRFTHELGFPTCDVTAFIRRGNTSDEDHIYIDNLPRSDEWKHLDPGLGKRCPVMQHCKTSSLPTVWDESTYRKHNCLDIFDAISALGLRSGASVSLHLPSICFQVSVHSDLPLESKALGRTLSKLTSFASAALVPAEALFFAASSGFDVQSLTRIEREALAWISDGMTVEQVARKLSMSITDTEQMLGLAAKTLGCSSSQGASLKAMRLGII</sequence>
<keyword evidence="1" id="KW-0805">Transcription regulation</keyword>
<name>A0ABU3P9F8_9BURK</name>
<comment type="caution">
    <text evidence="5">The sequence shown here is derived from an EMBL/GenBank/DDBJ whole genome shotgun (WGS) entry which is preliminary data.</text>
</comment>
<dbReference type="Pfam" id="PF03472">
    <property type="entry name" value="Autoind_bind"/>
    <property type="match status" value="1"/>
</dbReference>
<dbReference type="InterPro" id="IPR000792">
    <property type="entry name" value="Tscrpt_reg_LuxR_C"/>
</dbReference>
<dbReference type="RefSeq" id="WP_315648684.1">
    <property type="nucleotide sequence ID" value="NZ_JAVXZY010000001.1"/>
</dbReference>
<dbReference type="Gene3D" id="1.10.10.10">
    <property type="entry name" value="Winged helix-like DNA-binding domain superfamily/Winged helix DNA-binding domain"/>
    <property type="match status" value="1"/>
</dbReference>
<protein>
    <submittedName>
        <fullName evidence="5">Autoinducer binding domain-containing protein</fullName>
    </submittedName>
</protein>
<proteinExistence type="predicted"/>
<evidence type="ECO:0000256" key="1">
    <source>
        <dbReference type="ARBA" id="ARBA00023015"/>
    </source>
</evidence>
<evidence type="ECO:0000313" key="6">
    <source>
        <dbReference type="Proteomes" id="UP001246372"/>
    </source>
</evidence>
<dbReference type="InterPro" id="IPR036388">
    <property type="entry name" value="WH-like_DNA-bd_sf"/>
</dbReference>
<dbReference type="InterPro" id="IPR016032">
    <property type="entry name" value="Sig_transdc_resp-reg_C-effctor"/>
</dbReference>
<dbReference type="SMART" id="SM00421">
    <property type="entry name" value="HTH_LUXR"/>
    <property type="match status" value="1"/>
</dbReference>
<keyword evidence="2" id="KW-0238">DNA-binding</keyword>
<dbReference type="InterPro" id="IPR036693">
    <property type="entry name" value="TF_LuxR_autoind-bd_dom_sf"/>
</dbReference>
<dbReference type="Proteomes" id="UP001246372">
    <property type="component" value="Unassembled WGS sequence"/>
</dbReference>
<organism evidence="5 6">
    <name type="scientific">Roseateles aquae</name>
    <dbReference type="NCBI Taxonomy" id="3077235"/>
    <lineage>
        <taxon>Bacteria</taxon>
        <taxon>Pseudomonadati</taxon>
        <taxon>Pseudomonadota</taxon>
        <taxon>Betaproteobacteria</taxon>
        <taxon>Burkholderiales</taxon>
        <taxon>Sphaerotilaceae</taxon>
        <taxon>Roseateles</taxon>
    </lineage>
</organism>
<gene>
    <name evidence="5" type="ORF">RQP53_03640</name>
</gene>
<dbReference type="EMBL" id="JAVXZY010000001">
    <property type="protein sequence ID" value="MDT8998366.1"/>
    <property type="molecule type" value="Genomic_DNA"/>
</dbReference>
<accession>A0ABU3P9F8</accession>
<dbReference type="Gene3D" id="3.30.450.80">
    <property type="entry name" value="Transcription factor LuxR-like, autoinducer-binding domain"/>
    <property type="match status" value="1"/>
</dbReference>
<keyword evidence="6" id="KW-1185">Reference proteome</keyword>